<sequence length="116" mass="13180">MTTEKNMEKFSPATDIVESEQGFYMYVDLPGVSKEALEIDLDENTLIVSGKAATALGEDEKFIDQEFCEGEYTRRFTIADVVDRENIKANLKNGVLELFLPKMPEVQPRKIQITNE</sequence>
<evidence type="ECO:0000313" key="6">
    <source>
        <dbReference type="Proteomes" id="UP000002601"/>
    </source>
</evidence>
<keyword evidence="6" id="KW-1185">Reference proteome</keyword>
<evidence type="ECO:0000256" key="1">
    <source>
        <dbReference type="ARBA" id="ARBA00023016"/>
    </source>
</evidence>
<dbReference type="HOGENOM" id="CLU_046737_9_3_7"/>
<dbReference type="PANTHER" id="PTHR46733">
    <property type="entry name" value="26.5 KDA HEAT SHOCK PROTEIN, MITOCHONDRIAL"/>
    <property type="match status" value="1"/>
</dbReference>
<dbReference type="InterPro" id="IPR008978">
    <property type="entry name" value="HSP20-like_chaperone"/>
</dbReference>
<comment type="similarity">
    <text evidence="2 3">Belongs to the small heat shock protein (HSP20) family.</text>
</comment>
<dbReference type="Proteomes" id="UP000002601">
    <property type="component" value="Chromosome"/>
</dbReference>
<keyword evidence="1 5" id="KW-0346">Stress response</keyword>
<reference evidence="5 6" key="1">
    <citation type="submission" date="2009-06" db="EMBL/GenBank/DDBJ databases">
        <title>Complete sequence of Desulfovibrio salexigens DSM 2638.</title>
        <authorList>
            <consortium name="US DOE Joint Genome Institute"/>
            <person name="Lucas S."/>
            <person name="Copeland A."/>
            <person name="Lapidus A."/>
            <person name="Glavina del Rio T."/>
            <person name="Tice H."/>
            <person name="Bruce D."/>
            <person name="Goodwin L."/>
            <person name="Pitluck S."/>
            <person name="Munk A.C."/>
            <person name="Brettin T."/>
            <person name="Detter J.C."/>
            <person name="Han C."/>
            <person name="Tapia R."/>
            <person name="Larimer F."/>
            <person name="Land M."/>
            <person name="Hauser L."/>
            <person name="Kyrpides N."/>
            <person name="Anderson I."/>
            <person name="Wall J.D."/>
            <person name="Arkin A.P."/>
            <person name="Dehal P."/>
            <person name="Chivian D."/>
            <person name="Giles B."/>
            <person name="Hazen T.C."/>
        </authorList>
    </citation>
    <scope>NUCLEOTIDE SEQUENCE [LARGE SCALE GENOMIC DNA]</scope>
    <source>
        <strain evidence="6">ATCC 14822 / DSM 2638 / NCIMB 8403 / VKM B-1763</strain>
    </source>
</reference>
<dbReference type="InterPro" id="IPR044587">
    <property type="entry name" value="HSP21-like"/>
</dbReference>
<evidence type="ECO:0000256" key="3">
    <source>
        <dbReference type="RuleBase" id="RU003616"/>
    </source>
</evidence>
<dbReference type="RefSeq" id="WP_012765655.1">
    <property type="nucleotide sequence ID" value="NC_012881.1"/>
</dbReference>
<dbReference type="PANTHER" id="PTHR46733:SF4">
    <property type="entry name" value="HEAT SHOCK PROTEIN 21, CHLOROPLASTIC"/>
    <property type="match status" value="1"/>
</dbReference>
<dbReference type="KEGG" id="dsa:Desal_0058"/>
<evidence type="ECO:0000259" key="4">
    <source>
        <dbReference type="PROSITE" id="PS01031"/>
    </source>
</evidence>
<dbReference type="STRING" id="526222.Desal_0058"/>
<dbReference type="Pfam" id="PF00011">
    <property type="entry name" value="HSP20"/>
    <property type="match status" value="1"/>
</dbReference>
<accession>C6BUZ2</accession>
<evidence type="ECO:0000256" key="2">
    <source>
        <dbReference type="PROSITE-ProRule" id="PRU00285"/>
    </source>
</evidence>
<dbReference type="InterPro" id="IPR002068">
    <property type="entry name" value="A-crystallin/Hsp20_dom"/>
</dbReference>
<protein>
    <submittedName>
        <fullName evidence="5">Heat shock protein Hsp20</fullName>
    </submittedName>
</protein>
<dbReference type="AlphaFoldDB" id="C6BUZ2"/>
<name>C6BUZ2_MARSD</name>
<gene>
    <name evidence="5" type="ordered locus">Desal_0058</name>
</gene>
<feature type="domain" description="SHSP" evidence="4">
    <location>
        <begin position="5"/>
        <end position="116"/>
    </location>
</feature>
<dbReference type="SUPFAM" id="SSF49764">
    <property type="entry name" value="HSP20-like chaperones"/>
    <property type="match status" value="1"/>
</dbReference>
<evidence type="ECO:0000313" key="5">
    <source>
        <dbReference type="EMBL" id="ACS78129.1"/>
    </source>
</evidence>
<dbReference type="CDD" id="cd06464">
    <property type="entry name" value="ACD_sHsps-like"/>
    <property type="match status" value="1"/>
</dbReference>
<organism evidence="5 6">
    <name type="scientific">Maridesulfovibrio salexigens (strain ATCC 14822 / DSM 2638 / NCIMB 8403 / VKM B-1763)</name>
    <name type="common">Desulfovibrio salexigens</name>
    <dbReference type="NCBI Taxonomy" id="526222"/>
    <lineage>
        <taxon>Bacteria</taxon>
        <taxon>Pseudomonadati</taxon>
        <taxon>Thermodesulfobacteriota</taxon>
        <taxon>Desulfovibrionia</taxon>
        <taxon>Desulfovibrionales</taxon>
        <taxon>Desulfovibrionaceae</taxon>
        <taxon>Maridesulfovibrio</taxon>
    </lineage>
</organism>
<dbReference type="OrthoDB" id="9811615at2"/>
<dbReference type="PROSITE" id="PS01031">
    <property type="entry name" value="SHSP"/>
    <property type="match status" value="1"/>
</dbReference>
<dbReference type="eggNOG" id="COG0071">
    <property type="taxonomic scope" value="Bacteria"/>
</dbReference>
<dbReference type="EMBL" id="CP001649">
    <property type="protein sequence ID" value="ACS78129.1"/>
    <property type="molecule type" value="Genomic_DNA"/>
</dbReference>
<dbReference type="GO" id="GO:0009408">
    <property type="term" value="P:response to heat"/>
    <property type="evidence" value="ECO:0007669"/>
    <property type="project" value="InterPro"/>
</dbReference>
<proteinExistence type="inferred from homology"/>
<dbReference type="Gene3D" id="2.60.40.790">
    <property type="match status" value="1"/>
</dbReference>